<dbReference type="SUPFAM" id="SSF55729">
    <property type="entry name" value="Acyl-CoA N-acyltransferases (Nat)"/>
    <property type="match status" value="1"/>
</dbReference>
<dbReference type="Pfam" id="PF13444">
    <property type="entry name" value="Acetyltransf_5"/>
    <property type="match status" value="1"/>
</dbReference>
<dbReference type="InterPro" id="IPR016181">
    <property type="entry name" value="Acyl_CoA_acyltransferase"/>
</dbReference>
<dbReference type="HOGENOM" id="CLU_072758_0_0_4"/>
<evidence type="ECO:0000313" key="1">
    <source>
        <dbReference type="EMBL" id="CAD85039.1"/>
    </source>
</evidence>
<dbReference type="Gene3D" id="3.40.630.30">
    <property type="match status" value="1"/>
</dbReference>
<name>Q82VG0_NITEU</name>
<dbReference type="STRING" id="228410.NE1128"/>
<reference evidence="1 2" key="1">
    <citation type="journal article" date="2003" name="J. Bacteriol.">
        <title>Complete genome sequence of the ammonia-oxidizing bacterium and obligate chemolithoautotroph Nitrosomonas europaea.</title>
        <authorList>
            <person name="Chain P."/>
            <person name="Lamerdin J."/>
            <person name="Larimer F."/>
            <person name="Regala W."/>
            <person name="Land M."/>
            <person name="Hauser L."/>
            <person name="Hooper A."/>
            <person name="Klotz M."/>
            <person name="Norton J."/>
            <person name="Sayavedra-Soto L."/>
            <person name="Arciero D."/>
            <person name="Hommes N."/>
            <person name="Whittaker M."/>
            <person name="Arp D."/>
        </authorList>
    </citation>
    <scope>NUCLEOTIDE SEQUENCE [LARGE SCALE GENOMIC DNA]</scope>
    <source>
        <strain evidence="2">ATCC 19718 / CIP 103999 / KCTC 2705 / NBRC 14298</strain>
    </source>
</reference>
<dbReference type="eggNOG" id="COG3176">
    <property type="taxonomic scope" value="Bacteria"/>
</dbReference>
<dbReference type="AlphaFoldDB" id="Q82VG0"/>
<accession>Q82VG0</accession>
<gene>
    <name evidence="1" type="ordered locus">NE1128</name>
</gene>
<protein>
    <recommendedName>
        <fullName evidence="3">N-acyl amino acid synthase, PEP-CTERM/exosortase system-associated</fullName>
    </recommendedName>
</protein>
<dbReference type="NCBIfam" id="TIGR03694">
    <property type="entry name" value="exosort_acyl"/>
    <property type="match status" value="1"/>
</dbReference>
<dbReference type="RefSeq" id="WP_011111721.1">
    <property type="nucleotide sequence ID" value="NC_004757.1"/>
</dbReference>
<evidence type="ECO:0008006" key="3">
    <source>
        <dbReference type="Google" id="ProtNLM"/>
    </source>
</evidence>
<keyword evidence="2" id="KW-1185">Reference proteome</keyword>
<dbReference type="KEGG" id="neu:NE1128"/>
<organism evidence="1 2">
    <name type="scientific">Nitrosomonas europaea (strain ATCC 19718 / CIP 103999 / KCTC 2705 / NBRC 14298)</name>
    <dbReference type="NCBI Taxonomy" id="228410"/>
    <lineage>
        <taxon>Bacteria</taxon>
        <taxon>Pseudomonadati</taxon>
        <taxon>Pseudomonadota</taxon>
        <taxon>Betaproteobacteria</taxon>
        <taxon>Nitrosomonadales</taxon>
        <taxon>Nitrosomonadaceae</taxon>
        <taxon>Nitrosomonas</taxon>
    </lineage>
</organism>
<dbReference type="GeneID" id="87104309"/>
<sequence length="263" mass="30707">MNDIEAAFHQYFEIIDADTPELLKTVFDLRYRILCVHNVIPGFDTNNYPNELESDQYDSHSIHFLLRHRPTNTFIGTTRLILPNPLDPMDKFPTELNTHFYPGFVLDSSSRKHTTEVSRFAILSDFFKRKGERNMLSQSTEIGCKAQERRRFPHPMLGLVVGLIQLCARNNIYHLISAMEPALNKLLGFYSLQMNPIGPPADYHGLRTPYYLYLPDLLDRMYQDHRSLWELITDHGRIWPMNLACIHQKTLKTAYTDNVYISE</sequence>
<dbReference type="DNASU" id="1082070"/>
<dbReference type="Proteomes" id="UP000001416">
    <property type="component" value="Chromosome"/>
</dbReference>
<dbReference type="EMBL" id="AL954747">
    <property type="protein sequence ID" value="CAD85039.1"/>
    <property type="molecule type" value="Genomic_DNA"/>
</dbReference>
<dbReference type="InterPro" id="IPR022484">
    <property type="entry name" value="PEP-CTERM/exosrtase_acylTfrase"/>
</dbReference>
<evidence type="ECO:0000313" key="2">
    <source>
        <dbReference type="Proteomes" id="UP000001416"/>
    </source>
</evidence>
<proteinExistence type="predicted"/>
<dbReference type="OrthoDB" id="582214at2"/>